<dbReference type="GO" id="GO:0071555">
    <property type="term" value="P:cell wall organization"/>
    <property type="evidence" value="ECO:0007669"/>
    <property type="project" value="UniProtKB-KW"/>
</dbReference>
<feature type="binding site" evidence="6">
    <location>
        <position position="65"/>
    </location>
    <ligand>
        <name>Zn(2+)</name>
        <dbReference type="ChEBI" id="CHEBI:29105"/>
        <note>catalytic</note>
    </ligand>
</feature>
<protein>
    <recommendedName>
        <fullName evidence="6">Ribulose-5-phosphate reductase</fullName>
        <shortName evidence="6">Ribulose-5-P reductase</shortName>
        <ecNumber evidence="6">1.1.1.405</ecNumber>
    </recommendedName>
    <alternativeName>
        <fullName evidence="6">Ribitol-5-phosphate dehydrogenase</fullName>
    </alternativeName>
</protein>
<dbReference type="Gene3D" id="3.90.180.10">
    <property type="entry name" value="Medium-chain alcohol dehydrogenases, catalytic domain"/>
    <property type="match status" value="1"/>
</dbReference>
<sequence length="341" mass="38489">MINQVYQLVSPRQFEVAYKNEDIYQDQVVIRPLRMAVCAADQRYYTGSRDKNALDKKLPMALTHEGVGEVAFDNTNTFELGTKVLMVPNTPVEEDETVSENYLKSSQFRSSGLDGFMQDYVLMEPDRLVEIPESVDLDVMAYSELVSVSWHAIQRFNAKAIAKRDTFGIWGDGNLGYITSVLLRQLYPEARIYVFGKTDFKLNHFSFADETFDINHIPDDLTIDHGFECAGGKGSQAALEQIVDHINPEGAVALLGVSEYPIEVNTRLVLEKGLTLIGSSRSSAQDFADVVDLYQQYPEVLEKLSILKGKVFEIKQIEDISKVFEEDLNSTWGKTVVKWTL</sequence>
<name>A0A9Q4H0I5_9STAP</name>
<evidence type="ECO:0000313" key="8">
    <source>
        <dbReference type="EMBL" id="MCY1595707.1"/>
    </source>
</evidence>
<dbReference type="Gene3D" id="3.40.50.720">
    <property type="entry name" value="NAD(P)-binding Rossmann-like Domain"/>
    <property type="match status" value="1"/>
</dbReference>
<feature type="domain" description="Alcohol dehydrogenase-like N-terminal" evidence="7">
    <location>
        <begin position="25"/>
        <end position="133"/>
    </location>
</feature>
<dbReference type="InterPro" id="IPR034710">
    <property type="entry name" value="TarJ"/>
</dbReference>
<dbReference type="HAMAP" id="MF_02069">
    <property type="entry name" value="TarJ"/>
    <property type="match status" value="1"/>
</dbReference>
<dbReference type="SUPFAM" id="SSF51735">
    <property type="entry name" value="NAD(P)-binding Rossmann-fold domains"/>
    <property type="match status" value="1"/>
</dbReference>
<feature type="binding site" evidence="6">
    <location>
        <position position="38"/>
    </location>
    <ligand>
        <name>Zn(2+)</name>
        <dbReference type="ChEBI" id="CHEBI:29105"/>
        <note>catalytic</note>
    </ligand>
</feature>
<dbReference type="InterPro" id="IPR011032">
    <property type="entry name" value="GroES-like_sf"/>
</dbReference>
<gene>
    <name evidence="6" type="primary">tarJ</name>
    <name evidence="8" type="ORF">NW112_10700</name>
</gene>
<comment type="cofactor">
    <cofactor evidence="1 6">
        <name>Zn(2+)</name>
        <dbReference type="ChEBI" id="CHEBI:29105"/>
    </cofactor>
</comment>
<accession>A0A9Q4H0I5</accession>
<keyword evidence="6" id="KW-0521">NADP</keyword>
<dbReference type="InterPro" id="IPR036291">
    <property type="entry name" value="NAD(P)-bd_dom_sf"/>
</dbReference>
<comment type="caution">
    <text evidence="8">The sequence shown here is derived from an EMBL/GenBank/DDBJ whole genome shotgun (WGS) entry which is preliminary data.</text>
</comment>
<evidence type="ECO:0000259" key="7">
    <source>
        <dbReference type="Pfam" id="PF08240"/>
    </source>
</evidence>
<reference evidence="8" key="1">
    <citation type="journal article" date="2022" name="Int. J. Mol. Sci.">
        <title>Phenotypic and genotypic virulence characterisation of Staphylococcus pettenkoferi strains isolated from human bloodstream and diabetic foot infections.</title>
        <authorList>
            <person name="Magnan C."/>
        </authorList>
    </citation>
    <scope>NUCLEOTIDE SEQUENCE</scope>
    <source>
        <strain evidence="8">NSP020P</strain>
    </source>
</reference>
<dbReference type="EC" id="1.1.1.405" evidence="6"/>
<proteinExistence type="inferred from homology"/>
<dbReference type="Pfam" id="PF08240">
    <property type="entry name" value="ADH_N"/>
    <property type="match status" value="1"/>
</dbReference>
<feature type="binding site" evidence="6">
    <location>
        <position position="64"/>
    </location>
    <ligand>
        <name>Zn(2+)</name>
        <dbReference type="ChEBI" id="CHEBI:29105"/>
        <note>catalytic</note>
    </ligand>
</feature>
<dbReference type="CDD" id="cd08237">
    <property type="entry name" value="ribitol-5-phosphate_DH"/>
    <property type="match status" value="1"/>
</dbReference>
<dbReference type="PANTHER" id="PTHR43350:SF19">
    <property type="entry name" value="D-GULOSIDE 3-DEHYDROGENASE"/>
    <property type="match status" value="1"/>
</dbReference>
<dbReference type="GO" id="GO:1902012">
    <property type="term" value="P:poly(ribitol phosphate) teichoic acid biosynthetic process"/>
    <property type="evidence" value="ECO:0007669"/>
    <property type="project" value="UniProtKB-UniRule"/>
</dbReference>
<evidence type="ECO:0000256" key="6">
    <source>
        <dbReference type="HAMAP-Rule" id="MF_02069"/>
    </source>
</evidence>
<organism evidence="8 9">
    <name type="scientific">Staphylococcus pettenkoferi</name>
    <dbReference type="NCBI Taxonomy" id="170573"/>
    <lineage>
        <taxon>Bacteria</taxon>
        <taxon>Bacillati</taxon>
        <taxon>Bacillota</taxon>
        <taxon>Bacilli</taxon>
        <taxon>Bacillales</taxon>
        <taxon>Staphylococcaceae</taxon>
        <taxon>Staphylococcus</taxon>
    </lineage>
</organism>
<dbReference type="AlphaFoldDB" id="A0A9Q4H0I5"/>
<comment type="function">
    <text evidence="6">Catalyzes the NADPH dependent reduction of D-ribulose 5-phosphate to D-ribitol 5-phosphate.</text>
</comment>
<dbReference type="RefSeq" id="WP_268210725.1">
    <property type="nucleotide sequence ID" value="NZ_JANSKK010000003.1"/>
</dbReference>
<keyword evidence="6" id="KW-0777">Teichoic acid biosynthesis</keyword>
<dbReference type="PANTHER" id="PTHR43350">
    <property type="entry name" value="NAD-DEPENDENT ALCOHOL DEHYDROGENASE"/>
    <property type="match status" value="1"/>
</dbReference>
<dbReference type="EMBL" id="JANSKX010000039">
    <property type="protein sequence ID" value="MCY1595707.1"/>
    <property type="molecule type" value="Genomic_DNA"/>
</dbReference>
<keyword evidence="4 6" id="KW-0862">Zinc</keyword>
<dbReference type="InterPro" id="IPR013154">
    <property type="entry name" value="ADH-like_N"/>
</dbReference>
<dbReference type="GO" id="GO:0008270">
    <property type="term" value="F:zinc ion binding"/>
    <property type="evidence" value="ECO:0007669"/>
    <property type="project" value="UniProtKB-UniRule"/>
</dbReference>
<evidence type="ECO:0000256" key="1">
    <source>
        <dbReference type="ARBA" id="ARBA00001947"/>
    </source>
</evidence>
<keyword evidence="5 6" id="KW-0560">Oxidoreductase</keyword>
<dbReference type="SUPFAM" id="SSF50129">
    <property type="entry name" value="GroES-like"/>
    <property type="match status" value="1"/>
</dbReference>
<dbReference type="GO" id="GO:0050256">
    <property type="term" value="F:ribitol-5-phosphate 2-dehydrogenase [NAD(P)+] activity"/>
    <property type="evidence" value="ECO:0007669"/>
    <property type="project" value="UniProtKB-UniRule"/>
</dbReference>
<evidence type="ECO:0000256" key="5">
    <source>
        <dbReference type="ARBA" id="ARBA00023002"/>
    </source>
</evidence>
<keyword evidence="3 6" id="KW-0479">Metal-binding</keyword>
<evidence type="ECO:0000256" key="2">
    <source>
        <dbReference type="ARBA" id="ARBA00008072"/>
    </source>
</evidence>
<evidence type="ECO:0000256" key="4">
    <source>
        <dbReference type="ARBA" id="ARBA00022833"/>
    </source>
</evidence>
<comment type="catalytic activity">
    <reaction evidence="6">
        <text>D-ribitol 5-phosphate + NADP(+) = D-ribulose 5-phosphate + NADPH + H(+)</text>
        <dbReference type="Rhea" id="RHEA:19921"/>
        <dbReference type="ChEBI" id="CHEBI:15378"/>
        <dbReference type="ChEBI" id="CHEBI:57695"/>
        <dbReference type="ChEBI" id="CHEBI:57783"/>
        <dbReference type="ChEBI" id="CHEBI:58121"/>
        <dbReference type="ChEBI" id="CHEBI:58349"/>
        <dbReference type="EC" id="1.1.1.405"/>
    </reaction>
</comment>
<comment type="similarity">
    <text evidence="2 6">Belongs to the zinc-containing alcohol dehydrogenase family.</text>
</comment>
<dbReference type="Proteomes" id="UP001081438">
    <property type="component" value="Unassembled WGS sequence"/>
</dbReference>
<evidence type="ECO:0000256" key="3">
    <source>
        <dbReference type="ARBA" id="ARBA00022723"/>
    </source>
</evidence>
<keyword evidence="6" id="KW-0961">Cell wall biogenesis/degradation</keyword>
<feature type="binding site" evidence="6">
    <location>
        <position position="144"/>
    </location>
    <ligand>
        <name>Zn(2+)</name>
        <dbReference type="ChEBI" id="CHEBI:29105"/>
        <note>catalytic</note>
    </ligand>
</feature>
<evidence type="ECO:0000313" key="9">
    <source>
        <dbReference type="Proteomes" id="UP001081438"/>
    </source>
</evidence>
<comment type="pathway">
    <text evidence="6">Cell wall biogenesis; poly(ribitol phosphate) teichoic acid biosynthesis.</text>
</comment>